<evidence type="ECO:0000313" key="2">
    <source>
        <dbReference type="Proteomes" id="UP000002668"/>
    </source>
</evidence>
<proteinExistence type="predicted"/>
<name>E4ZUP9_LEPMJ</name>
<dbReference type="VEuPathDB" id="FungiDB:LEMA_uP115430.1"/>
<protein>
    <submittedName>
        <fullName evidence="1">Predicted protein</fullName>
    </submittedName>
</protein>
<dbReference type="AlphaFoldDB" id="E4ZUP9"/>
<dbReference type="InParanoid" id="E4ZUP9"/>
<reference evidence="2" key="1">
    <citation type="journal article" date="2011" name="Nat. Commun.">
        <title>Effector diversification within compartments of the Leptosphaeria maculans genome affected by Repeat-Induced Point mutations.</title>
        <authorList>
            <person name="Rouxel T."/>
            <person name="Grandaubert J."/>
            <person name="Hane J.K."/>
            <person name="Hoede C."/>
            <person name="van de Wouw A.P."/>
            <person name="Couloux A."/>
            <person name="Dominguez V."/>
            <person name="Anthouard V."/>
            <person name="Bally P."/>
            <person name="Bourras S."/>
            <person name="Cozijnsen A.J."/>
            <person name="Ciuffetti L.M."/>
            <person name="Degrave A."/>
            <person name="Dilmaghani A."/>
            <person name="Duret L."/>
            <person name="Fudal I."/>
            <person name="Goodwin S.B."/>
            <person name="Gout L."/>
            <person name="Glaser N."/>
            <person name="Linglin J."/>
            <person name="Kema G.H.J."/>
            <person name="Lapalu N."/>
            <person name="Lawrence C.B."/>
            <person name="May K."/>
            <person name="Meyer M."/>
            <person name="Ollivier B."/>
            <person name="Poulain J."/>
            <person name="Schoch C.L."/>
            <person name="Simon A."/>
            <person name="Spatafora J.W."/>
            <person name="Stachowiak A."/>
            <person name="Turgeon B.G."/>
            <person name="Tyler B.M."/>
            <person name="Vincent D."/>
            <person name="Weissenbach J."/>
            <person name="Amselem J."/>
            <person name="Quesneville H."/>
            <person name="Oliver R.P."/>
            <person name="Wincker P."/>
            <person name="Balesdent M.-H."/>
            <person name="Howlett B.J."/>
        </authorList>
    </citation>
    <scope>NUCLEOTIDE SEQUENCE [LARGE SCALE GENOMIC DNA]</scope>
    <source>
        <strain evidence="2">JN3 / isolate v23.1.3 / race Av1-4-5-6-7-8</strain>
    </source>
</reference>
<organism evidence="2">
    <name type="scientific">Leptosphaeria maculans (strain JN3 / isolate v23.1.3 / race Av1-4-5-6-7-8)</name>
    <name type="common">Blackleg fungus</name>
    <name type="synonym">Phoma lingam</name>
    <dbReference type="NCBI Taxonomy" id="985895"/>
    <lineage>
        <taxon>Eukaryota</taxon>
        <taxon>Fungi</taxon>
        <taxon>Dikarya</taxon>
        <taxon>Ascomycota</taxon>
        <taxon>Pezizomycotina</taxon>
        <taxon>Dothideomycetes</taxon>
        <taxon>Pleosporomycetidae</taxon>
        <taxon>Pleosporales</taxon>
        <taxon>Pleosporineae</taxon>
        <taxon>Leptosphaeriaceae</taxon>
        <taxon>Plenodomus</taxon>
        <taxon>Plenodomus lingam/Leptosphaeria maculans species complex</taxon>
    </lineage>
</organism>
<keyword evidence="2" id="KW-1185">Reference proteome</keyword>
<gene>
    <name evidence="1" type="ORF">LEMA_uP115430.1</name>
</gene>
<sequence>MDEKNMYISCIMTKNIPTKTSKHPYAQKGFSTSAGQ</sequence>
<evidence type="ECO:0000313" key="1">
    <source>
        <dbReference type="EMBL" id="CBX95128.1"/>
    </source>
</evidence>
<dbReference type="HOGENOM" id="CLU_3359857_0_0_1"/>
<accession>E4ZUP9</accession>
<dbReference type="Proteomes" id="UP000002668">
    <property type="component" value="Genome"/>
</dbReference>
<dbReference type="EMBL" id="FP929126">
    <property type="protein sequence ID" value="CBX95128.1"/>
    <property type="molecule type" value="Genomic_DNA"/>
</dbReference>